<dbReference type="KEGG" id="aon:DEH84_01080"/>
<dbReference type="PANTHER" id="PTHR20935">
    <property type="entry name" value="PHOSPHOGLYCERATE MUTASE-RELATED"/>
    <property type="match status" value="1"/>
</dbReference>
<dbReference type="PANTHER" id="PTHR20935:SF0">
    <property type="entry name" value="SERINE_THREONINE-PROTEIN PHOSPHATASE PGAM5, MITOCHONDRIAL"/>
    <property type="match status" value="1"/>
</dbReference>
<proteinExistence type="predicted"/>
<keyword evidence="3" id="KW-1185">Reference proteome</keyword>
<accession>A0A2U8FMG8</accession>
<dbReference type="SMART" id="SM00855">
    <property type="entry name" value="PGAM"/>
    <property type="match status" value="1"/>
</dbReference>
<dbReference type="EMBL" id="CP029210">
    <property type="protein sequence ID" value="AWI52199.1"/>
    <property type="molecule type" value="Genomic_DNA"/>
</dbReference>
<sequence length="232" mass="24911">MGAIYLLRHGQASFGSNNYDQLSAVGHQQARVLGEALKARGVTPDRLVSGTMQRHQETAAGALAGLGLDAATPLALHAGVNEFDHENVIEVAEPRYADKVAMMAEMAATGDPRRAFQKFFQDAVSRWVGGNHDDEYAEPWSVFKLRVVAALDEIVRQTPPKGTTLVFTSGGTISVVCAHLLGLNDAQAFTINWTLANAGITKVVAGRDGLHLVSVNEHAHVEGTEPSLLTYR</sequence>
<dbReference type="Gene3D" id="3.40.50.1240">
    <property type="entry name" value="Phosphoglycerate mutase-like"/>
    <property type="match status" value="1"/>
</dbReference>
<protein>
    <submittedName>
        <fullName evidence="2">Histidine phosphatase family protein</fullName>
    </submittedName>
</protein>
<dbReference type="InterPro" id="IPR013078">
    <property type="entry name" value="His_Pase_superF_clade-1"/>
</dbReference>
<gene>
    <name evidence="2" type="ORF">DEH84_01080</name>
</gene>
<dbReference type="Proteomes" id="UP000244892">
    <property type="component" value="Chromosome"/>
</dbReference>
<dbReference type="GO" id="GO:0016787">
    <property type="term" value="F:hydrolase activity"/>
    <property type="evidence" value="ECO:0007669"/>
    <property type="project" value="UniProtKB-KW"/>
</dbReference>
<organism evidence="2 3">
    <name type="scientific">Aquabacterium olei</name>
    <dbReference type="NCBI Taxonomy" id="1296669"/>
    <lineage>
        <taxon>Bacteria</taxon>
        <taxon>Pseudomonadati</taxon>
        <taxon>Pseudomonadota</taxon>
        <taxon>Betaproteobacteria</taxon>
        <taxon>Burkholderiales</taxon>
        <taxon>Aquabacterium</taxon>
    </lineage>
</organism>
<dbReference type="OrthoDB" id="280692at2"/>
<evidence type="ECO:0000313" key="2">
    <source>
        <dbReference type="EMBL" id="AWI52199.1"/>
    </source>
</evidence>
<evidence type="ECO:0000313" key="3">
    <source>
        <dbReference type="Proteomes" id="UP000244892"/>
    </source>
</evidence>
<reference evidence="2 3" key="1">
    <citation type="submission" date="2018-05" db="EMBL/GenBank/DDBJ databases">
        <title>complete genome sequence of Aquabacterium olei NBRC 110486.</title>
        <authorList>
            <person name="Tang B."/>
            <person name="Chang J."/>
            <person name="Zhang L."/>
            <person name="Yang H."/>
        </authorList>
    </citation>
    <scope>NUCLEOTIDE SEQUENCE [LARGE SCALE GENOMIC DNA]</scope>
    <source>
        <strain evidence="2 3">NBRC 110486</strain>
    </source>
</reference>
<dbReference type="CDD" id="cd07067">
    <property type="entry name" value="HP_PGM_like"/>
    <property type="match status" value="1"/>
</dbReference>
<dbReference type="RefSeq" id="WP_109033966.1">
    <property type="nucleotide sequence ID" value="NZ_CP029210.1"/>
</dbReference>
<dbReference type="AlphaFoldDB" id="A0A2U8FMG8"/>
<evidence type="ECO:0000256" key="1">
    <source>
        <dbReference type="ARBA" id="ARBA00022801"/>
    </source>
</evidence>
<name>A0A2U8FMG8_9BURK</name>
<dbReference type="InterPro" id="IPR029033">
    <property type="entry name" value="His_PPase_superfam"/>
</dbReference>
<keyword evidence="1" id="KW-0378">Hydrolase</keyword>
<dbReference type="InterPro" id="IPR051021">
    <property type="entry name" value="Mito_Ser/Thr_phosphatase"/>
</dbReference>
<dbReference type="SUPFAM" id="SSF53254">
    <property type="entry name" value="Phosphoglycerate mutase-like"/>
    <property type="match status" value="1"/>
</dbReference>
<dbReference type="Pfam" id="PF00300">
    <property type="entry name" value="His_Phos_1"/>
    <property type="match status" value="1"/>
</dbReference>